<feature type="compositionally biased region" description="Low complexity" evidence="1">
    <location>
        <begin position="544"/>
        <end position="554"/>
    </location>
</feature>
<feature type="region of interest" description="Disordered" evidence="1">
    <location>
        <begin position="214"/>
        <end position="233"/>
    </location>
</feature>
<feature type="region of interest" description="Disordered" evidence="1">
    <location>
        <begin position="544"/>
        <end position="574"/>
    </location>
</feature>
<dbReference type="AlphaFoldDB" id="A0A078B0F9"/>
<feature type="compositionally biased region" description="Basic and acidic residues" evidence="1">
    <location>
        <begin position="556"/>
        <end position="565"/>
    </location>
</feature>
<accession>A0A078B0F9</accession>
<proteinExistence type="predicted"/>
<evidence type="ECO:0000313" key="2">
    <source>
        <dbReference type="EMBL" id="CDW88140.1"/>
    </source>
</evidence>
<reference evidence="2 3" key="1">
    <citation type="submission" date="2014-06" db="EMBL/GenBank/DDBJ databases">
        <authorList>
            <person name="Swart Estienne"/>
        </authorList>
    </citation>
    <scope>NUCLEOTIDE SEQUENCE [LARGE SCALE GENOMIC DNA]</scope>
    <source>
        <strain evidence="2 3">130c</strain>
    </source>
</reference>
<protein>
    <submittedName>
        <fullName evidence="2">Uncharacterized protein</fullName>
    </submittedName>
</protein>
<gene>
    <name evidence="2" type="primary">Contig15156.g16155</name>
    <name evidence="2" type="ORF">STYLEM_17257</name>
</gene>
<keyword evidence="3" id="KW-1185">Reference proteome</keyword>
<feature type="region of interest" description="Disordered" evidence="1">
    <location>
        <begin position="385"/>
        <end position="409"/>
    </location>
</feature>
<dbReference type="InParanoid" id="A0A078B0F9"/>
<dbReference type="EMBL" id="CCKQ01016267">
    <property type="protein sequence ID" value="CDW88140.1"/>
    <property type="molecule type" value="Genomic_DNA"/>
</dbReference>
<evidence type="ECO:0000313" key="3">
    <source>
        <dbReference type="Proteomes" id="UP000039865"/>
    </source>
</evidence>
<name>A0A078B0F9_STYLE</name>
<sequence length="574" mass="66215">MAQNADGRRQQWLQKVQSEDNFQKQKWLRDRAKSSENSITMVYNTKNQQDRVKIEMGCQNKKSFEPLNTETLYDSKFKKLALSNDSNKRPFVTMSSSKDKAWNIVPLKDGITDYDPYNEKFKADEDCFRKRNSLKEVGNVEFDSNARPDLIWSNRLQTSNSLRTYHQIKGQIITIEGNYESEIQTPRNNFETVKSLKSSKTTQNTRFLKRIQLQQGSENSSNANRSRIEYSDQSQSLNIIGPVPTKFKISSGDVSKVEEIMNLKKEFTQKASLFYVPDQQIQSTQNIKYKGSAEISDSYIMSKLQHPQQKSYYKSAETNLKKSQIKILNQTQDRNQGEQQLVYKELSVRQGQNTNSGFQRNNSQMSEIITTIDIGQLLLNEKLRDGSKDNSPLISSKRQLSINSGEDQDISQQMQLLSPNSGITLPTSLDFYTSETSPSVQGFMSQQGKIKNGTISIQEESEETEEDSPKRKKLEQTQLIKIQNQARKRKDSISSSVSLLAQKTNYYNQMKAKAEIEKKKREFYALNPIIHKDLRSQHLNDMMSDFFSSDSQQQHEAAEQKDSQRRRSLSKRKL</sequence>
<evidence type="ECO:0000256" key="1">
    <source>
        <dbReference type="SAM" id="MobiDB-lite"/>
    </source>
</evidence>
<organism evidence="2 3">
    <name type="scientific">Stylonychia lemnae</name>
    <name type="common">Ciliate</name>
    <dbReference type="NCBI Taxonomy" id="5949"/>
    <lineage>
        <taxon>Eukaryota</taxon>
        <taxon>Sar</taxon>
        <taxon>Alveolata</taxon>
        <taxon>Ciliophora</taxon>
        <taxon>Intramacronucleata</taxon>
        <taxon>Spirotrichea</taxon>
        <taxon>Stichotrichia</taxon>
        <taxon>Sporadotrichida</taxon>
        <taxon>Oxytrichidae</taxon>
        <taxon>Stylonychinae</taxon>
        <taxon>Stylonychia</taxon>
    </lineage>
</organism>
<dbReference type="Proteomes" id="UP000039865">
    <property type="component" value="Unassembled WGS sequence"/>
</dbReference>
<feature type="compositionally biased region" description="Polar residues" evidence="1">
    <location>
        <begin position="389"/>
        <end position="409"/>
    </location>
</feature>